<dbReference type="SUPFAM" id="SSF48726">
    <property type="entry name" value="Immunoglobulin"/>
    <property type="match status" value="1"/>
</dbReference>
<dbReference type="Proteomes" id="UP001177744">
    <property type="component" value="Unassembled WGS sequence"/>
</dbReference>
<keyword evidence="4" id="KW-1185">Reference proteome</keyword>
<reference evidence="3" key="1">
    <citation type="submission" date="2023-06" db="EMBL/GenBank/DDBJ databases">
        <title>Reference genome for the Northern bat (Eptesicus nilssonii), a most northern bat species.</title>
        <authorList>
            <person name="Laine V.N."/>
            <person name="Pulliainen A.T."/>
            <person name="Lilley T.M."/>
        </authorList>
    </citation>
    <scope>NUCLEOTIDE SEQUENCE</scope>
    <source>
        <strain evidence="3">BLF_Eptnil</strain>
        <tissue evidence="3">Kidney</tissue>
    </source>
</reference>
<dbReference type="PROSITE" id="PS50835">
    <property type="entry name" value="IG_LIKE"/>
    <property type="match status" value="1"/>
</dbReference>
<protein>
    <recommendedName>
        <fullName evidence="2">Ig-like domain-containing protein</fullName>
    </recommendedName>
</protein>
<gene>
    <name evidence="3" type="ORF">QTO34_011886</name>
</gene>
<feature type="chain" id="PRO_5041376014" description="Ig-like domain-containing protein" evidence="1">
    <location>
        <begin position="24"/>
        <end position="94"/>
    </location>
</feature>
<dbReference type="PANTHER" id="PTHR23267">
    <property type="entry name" value="IMMUNOGLOBULIN LIGHT CHAIN"/>
    <property type="match status" value="1"/>
</dbReference>
<accession>A0AA40HC11</accession>
<organism evidence="3 4">
    <name type="scientific">Cnephaeus nilssonii</name>
    <name type="common">Northern bat</name>
    <name type="synonym">Eptesicus nilssonii</name>
    <dbReference type="NCBI Taxonomy" id="3371016"/>
    <lineage>
        <taxon>Eukaryota</taxon>
        <taxon>Metazoa</taxon>
        <taxon>Chordata</taxon>
        <taxon>Craniata</taxon>
        <taxon>Vertebrata</taxon>
        <taxon>Euteleostomi</taxon>
        <taxon>Mammalia</taxon>
        <taxon>Eutheria</taxon>
        <taxon>Laurasiatheria</taxon>
        <taxon>Chiroptera</taxon>
        <taxon>Yangochiroptera</taxon>
        <taxon>Vespertilionidae</taxon>
        <taxon>Cnephaeus</taxon>
    </lineage>
</organism>
<dbReference type="Gene3D" id="2.60.40.10">
    <property type="entry name" value="Immunoglobulins"/>
    <property type="match status" value="1"/>
</dbReference>
<evidence type="ECO:0000256" key="1">
    <source>
        <dbReference type="SAM" id="SignalP"/>
    </source>
</evidence>
<comment type="caution">
    <text evidence="3">The sequence shown here is derived from an EMBL/GenBank/DDBJ whole genome shotgun (WGS) entry which is preliminary data.</text>
</comment>
<sequence>MAWLPFCLLPLVVSTGLCAPVLTQPPSASAAPGASAKLTCTLSSEHSSFSILWYQQRAGQAPRYIMRLYNNGTHTKGDGILIASWAPAPGPTAT</sequence>
<proteinExistence type="predicted"/>
<feature type="signal peptide" evidence="1">
    <location>
        <begin position="1"/>
        <end position="23"/>
    </location>
</feature>
<dbReference type="Pfam" id="PF07686">
    <property type="entry name" value="V-set"/>
    <property type="match status" value="1"/>
</dbReference>
<name>A0AA40HC11_CNENI</name>
<feature type="domain" description="Ig-like" evidence="2">
    <location>
        <begin position="20"/>
        <end position="56"/>
    </location>
</feature>
<evidence type="ECO:0000259" key="2">
    <source>
        <dbReference type="PROSITE" id="PS50835"/>
    </source>
</evidence>
<dbReference type="InterPro" id="IPR050150">
    <property type="entry name" value="IgV_Light_Chain"/>
</dbReference>
<dbReference type="EMBL" id="JAULJE010000023">
    <property type="protein sequence ID" value="KAK1328313.1"/>
    <property type="molecule type" value="Genomic_DNA"/>
</dbReference>
<evidence type="ECO:0000313" key="3">
    <source>
        <dbReference type="EMBL" id="KAK1328313.1"/>
    </source>
</evidence>
<evidence type="ECO:0000313" key="4">
    <source>
        <dbReference type="Proteomes" id="UP001177744"/>
    </source>
</evidence>
<dbReference type="InterPro" id="IPR013783">
    <property type="entry name" value="Ig-like_fold"/>
</dbReference>
<dbReference type="InterPro" id="IPR007110">
    <property type="entry name" value="Ig-like_dom"/>
</dbReference>
<dbReference type="AlphaFoldDB" id="A0AA40HC11"/>
<keyword evidence="1" id="KW-0732">Signal</keyword>
<dbReference type="InterPro" id="IPR013106">
    <property type="entry name" value="Ig_V-set"/>
</dbReference>
<dbReference type="InterPro" id="IPR036179">
    <property type="entry name" value="Ig-like_dom_sf"/>
</dbReference>